<dbReference type="EMBL" id="JAUYZG010000021">
    <property type="protein sequence ID" value="KAK2874368.1"/>
    <property type="molecule type" value="Genomic_DNA"/>
</dbReference>
<feature type="compositionally biased region" description="Polar residues" evidence="1">
    <location>
        <begin position="1"/>
        <end position="14"/>
    </location>
</feature>
<evidence type="ECO:0000256" key="1">
    <source>
        <dbReference type="SAM" id="MobiDB-lite"/>
    </source>
</evidence>
<organism evidence="2 3">
    <name type="scientific">Cirrhinus molitorella</name>
    <name type="common">mud carp</name>
    <dbReference type="NCBI Taxonomy" id="172907"/>
    <lineage>
        <taxon>Eukaryota</taxon>
        <taxon>Metazoa</taxon>
        <taxon>Chordata</taxon>
        <taxon>Craniata</taxon>
        <taxon>Vertebrata</taxon>
        <taxon>Euteleostomi</taxon>
        <taxon>Actinopterygii</taxon>
        <taxon>Neopterygii</taxon>
        <taxon>Teleostei</taxon>
        <taxon>Ostariophysi</taxon>
        <taxon>Cypriniformes</taxon>
        <taxon>Cyprinidae</taxon>
        <taxon>Labeoninae</taxon>
        <taxon>Labeonini</taxon>
        <taxon>Cirrhinus</taxon>
    </lineage>
</organism>
<evidence type="ECO:0000313" key="3">
    <source>
        <dbReference type="Proteomes" id="UP001187343"/>
    </source>
</evidence>
<gene>
    <name evidence="2" type="ORF">Q8A67_021521</name>
</gene>
<accession>A0AA88P5X5</accession>
<comment type="caution">
    <text evidence="2">The sequence shown here is derived from an EMBL/GenBank/DDBJ whole genome shotgun (WGS) entry which is preliminary data.</text>
</comment>
<feature type="region of interest" description="Disordered" evidence="1">
    <location>
        <begin position="1"/>
        <end position="33"/>
    </location>
</feature>
<dbReference type="AlphaFoldDB" id="A0AA88P5X5"/>
<reference evidence="2" key="1">
    <citation type="submission" date="2023-08" db="EMBL/GenBank/DDBJ databases">
        <title>Chromosome-level Genome Assembly of mud carp (Cirrhinus molitorella).</title>
        <authorList>
            <person name="Liu H."/>
        </authorList>
    </citation>
    <scope>NUCLEOTIDE SEQUENCE</scope>
    <source>
        <strain evidence="2">Prfri</strain>
        <tissue evidence="2">Muscle</tissue>
    </source>
</reference>
<keyword evidence="3" id="KW-1185">Reference proteome</keyword>
<feature type="region of interest" description="Disordered" evidence="1">
    <location>
        <begin position="75"/>
        <end position="99"/>
    </location>
</feature>
<protein>
    <submittedName>
        <fullName evidence="2">Uncharacterized protein</fullName>
    </submittedName>
</protein>
<sequence>MLRETVQSPASSLTTHDEANRSAMGGSSKYLPELPASCLKSASLPPIRGMNMRASATCPLNSSKPHEAQFGCLALRTESEGEGDGPPSERSPALIAESD</sequence>
<name>A0AA88P5X5_9TELE</name>
<evidence type="ECO:0000313" key="2">
    <source>
        <dbReference type="EMBL" id="KAK2874368.1"/>
    </source>
</evidence>
<dbReference type="Proteomes" id="UP001187343">
    <property type="component" value="Unassembled WGS sequence"/>
</dbReference>
<proteinExistence type="predicted"/>